<evidence type="ECO:0000259" key="10">
    <source>
        <dbReference type="PROSITE" id="PS51462"/>
    </source>
</evidence>
<dbReference type="Pfam" id="PF00293">
    <property type="entry name" value="NUDIX"/>
    <property type="match status" value="1"/>
</dbReference>
<evidence type="ECO:0000256" key="2">
    <source>
        <dbReference type="ARBA" id="ARBA00001947"/>
    </source>
</evidence>
<evidence type="ECO:0000256" key="4">
    <source>
        <dbReference type="ARBA" id="ARBA00012381"/>
    </source>
</evidence>
<comment type="cofactor">
    <cofactor evidence="2">
        <name>Zn(2+)</name>
        <dbReference type="ChEBI" id="CHEBI:29105"/>
    </cofactor>
</comment>
<dbReference type="SUPFAM" id="SSF55811">
    <property type="entry name" value="Nudix"/>
    <property type="match status" value="1"/>
</dbReference>
<protein>
    <recommendedName>
        <fullName evidence="4">NAD(+) diphosphatase</fullName>
        <ecNumber evidence="4">3.6.1.22</ecNumber>
    </recommendedName>
</protein>
<keyword evidence="12" id="KW-1185">Reference proteome</keyword>
<dbReference type="RefSeq" id="WP_147714837.1">
    <property type="nucleotide sequence ID" value="NZ_VKAD01000003.1"/>
</dbReference>
<evidence type="ECO:0000256" key="3">
    <source>
        <dbReference type="ARBA" id="ARBA00009595"/>
    </source>
</evidence>
<name>A0A5C8YZN7_9GAMM</name>
<feature type="domain" description="Nudix hydrolase" evidence="10">
    <location>
        <begin position="35"/>
        <end position="159"/>
    </location>
</feature>
<comment type="caution">
    <text evidence="11">The sequence shown here is derived from an EMBL/GenBank/DDBJ whole genome shotgun (WGS) entry which is preliminary data.</text>
</comment>
<dbReference type="InterPro" id="IPR000086">
    <property type="entry name" value="NUDIX_hydrolase_dom"/>
</dbReference>
<keyword evidence="7" id="KW-0460">Magnesium</keyword>
<dbReference type="GO" id="GO:0005829">
    <property type="term" value="C:cytosol"/>
    <property type="evidence" value="ECO:0007669"/>
    <property type="project" value="TreeGrafter"/>
</dbReference>
<comment type="similarity">
    <text evidence="3">Belongs to the Nudix hydrolase family. NudC subfamily.</text>
</comment>
<comment type="catalytic activity">
    <reaction evidence="9">
        <text>a 5'-end NAD(+)-phospho-ribonucleoside in mRNA + H2O = a 5'-end phospho-adenosine-phospho-ribonucleoside in mRNA + beta-nicotinamide D-ribonucleotide + 2 H(+)</text>
        <dbReference type="Rhea" id="RHEA:60876"/>
        <dbReference type="Rhea" id="RHEA-COMP:15698"/>
        <dbReference type="Rhea" id="RHEA-COMP:15719"/>
        <dbReference type="ChEBI" id="CHEBI:14649"/>
        <dbReference type="ChEBI" id="CHEBI:15377"/>
        <dbReference type="ChEBI" id="CHEBI:15378"/>
        <dbReference type="ChEBI" id="CHEBI:144029"/>
        <dbReference type="ChEBI" id="CHEBI:144051"/>
    </reaction>
    <physiologicalReaction direction="left-to-right" evidence="9">
        <dbReference type="Rhea" id="RHEA:60877"/>
    </physiologicalReaction>
</comment>
<dbReference type="GO" id="GO:0019677">
    <property type="term" value="P:NAD+ catabolic process"/>
    <property type="evidence" value="ECO:0007669"/>
    <property type="project" value="TreeGrafter"/>
</dbReference>
<evidence type="ECO:0000256" key="6">
    <source>
        <dbReference type="ARBA" id="ARBA00022801"/>
    </source>
</evidence>
<dbReference type="CDD" id="cd03429">
    <property type="entry name" value="NUDIX_NADH_pyrophosphatase_Nudt13"/>
    <property type="match status" value="1"/>
</dbReference>
<dbReference type="EMBL" id="VKAD01000003">
    <property type="protein sequence ID" value="TXR51342.1"/>
    <property type="molecule type" value="Genomic_DNA"/>
</dbReference>
<evidence type="ECO:0000256" key="5">
    <source>
        <dbReference type="ARBA" id="ARBA00022723"/>
    </source>
</evidence>
<dbReference type="AlphaFoldDB" id="A0A5C8YZN7"/>
<dbReference type="InterPro" id="IPR020084">
    <property type="entry name" value="NUDIX_hydrolase_CS"/>
</dbReference>
<dbReference type="Proteomes" id="UP000321764">
    <property type="component" value="Unassembled WGS sequence"/>
</dbReference>
<dbReference type="InterPro" id="IPR050241">
    <property type="entry name" value="NAD-cap_RNA_hydrolase_NudC"/>
</dbReference>
<dbReference type="Gene3D" id="3.90.79.10">
    <property type="entry name" value="Nucleoside Triphosphate Pyrophosphohydrolase"/>
    <property type="match status" value="1"/>
</dbReference>
<evidence type="ECO:0000256" key="8">
    <source>
        <dbReference type="ARBA" id="ARBA00023027"/>
    </source>
</evidence>
<evidence type="ECO:0000256" key="9">
    <source>
        <dbReference type="ARBA" id="ARBA00023679"/>
    </source>
</evidence>
<evidence type="ECO:0000313" key="11">
    <source>
        <dbReference type="EMBL" id="TXR51342.1"/>
    </source>
</evidence>
<accession>A0A5C8YZN7</accession>
<evidence type="ECO:0000256" key="1">
    <source>
        <dbReference type="ARBA" id="ARBA00001946"/>
    </source>
</evidence>
<gene>
    <name evidence="11" type="ORF">FME95_12480</name>
</gene>
<sequence length="163" mass="18725">MKHCIECGAKLSEKQHPEEGVIPYCLACEAYRFPIFNTAVSLIILDEQEEKTLFIEQYGREGFILVAGYISKGESAEQTAAREVKEEVGLAIENIRFNKSEYFESSNTLMLNFSCRAKNSVELVTNFEVDRAQWFKLEDAVEGIRPNSLAKRFFMHWLDSKQP</sequence>
<dbReference type="InterPro" id="IPR015797">
    <property type="entry name" value="NUDIX_hydrolase-like_dom_sf"/>
</dbReference>
<dbReference type="OrthoDB" id="9791656at2"/>
<dbReference type="InterPro" id="IPR049734">
    <property type="entry name" value="NudC-like_C"/>
</dbReference>
<dbReference type="GO" id="GO:0046872">
    <property type="term" value="F:metal ion binding"/>
    <property type="evidence" value="ECO:0007669"/>
    <property type="project" value="UniProtKB-KW"/>
</dbReference>
<proteinExistence type="inferred from homology"/>
<dbReference type="GO" id="GO:0006742">
    <property type="term" value="P:NADP+ catabolic process"/>
    <property type="evidence" value="ECO:0007669"/>
    <property type="project" value="TreeGrafter"/>
</dbReference>
<dbReference type="PROSITE" id="PS51462">
    <property type="entry name" value="NUDIX"/>
    <property type="match status" value="1"/>
</dbReference>
<keyword evidence="6" id="KW-0378">Hydrolase</keyword>
<dbReference type="PROSITE" id="PS00893">
    <property type="entry name" value="NUDIX_BOX"/>
    <property type="match status" value="1"/>
</dbReference>
<keyword evidence="5" id="KW-0479">Metal-binding</keyword>
<dbReference type="GO" id="GO:0035529">
    <property type="term" value="F:NADH pyrophosphatase activity"/>
    <property type="evidence" value="ECO:0007669"/>
    <property type="project" value="TreeGrafter"/>
</dbReference>
<evidence type="ECO:0000256" key="7">
    <source>
        <dbReference type="ARBA" id="ARBA00022842"/>
    </source>
</evidence>
<comment type="cofactor">
    <cofactor evidence="1">
        <name>Mg(2+)</name>
        <dbReference type="ChEBI" id="CHEBI:18420"/>
    </cofactor>
</comment>
<organism evidence="11 12">
    <name type="scientific">Reinekea thalattae</name>
    <dbReference type="NCBI Taxonomy" id="2593301"/>
    <lineage>
        <taxon>Bacteria</taxon>
        <taxon>Pseudomonadati</taxon>
        <taxon>Pseudomonadota</taxon>
        <taxon>Gammaproteobacteria</taxon>
        <taxon>Oceanospirillales</taxon>
        <taxon>Saccharospirillaceae</taxon>
        <taxon>Reinekea</taxon>
    </lineage>
</organism>
<evidence type="ECO:0000313" key="12">
    <source>
        <dbReference type="Proteomes" id="UP000321764"/>
    </source>
</evidence>
<keyword evidence="8" id="KW-0520">NAD</keyword>
<reference evidence="11 12" key="1">
    <citation type="submission" date="2019-07" db="EMBL/GenBank/DDBJ databases">
        <title>Reinekea sp. strain SSH23 genome sequencing and assembly.</title>
        <authorList>
            <person name="Kim I."/>
        </authorList>
    </citation>
    <scope>NUCLEOTIDE SEQUENCE [LARGE SCALE GENOMIC DNA]</scope>
    <source>
        <strain evidence="11 12">SSH23</strain>
    </source>
</reference>
<dbReference type="EC" id="3.6.1.22" evidence="4"/>
<dbReference type="PANTHER" id="PTHR42904:SF6">
    <property type="entry name" value="NAD-CAPPED RNA HYDROLASE NUDT12"/>
    <property type="match status" value="1"/>
</dbReference>
<dbReference type="PANTHER" id="PTHR42904">
    <property type="entry name" value="NUDIX HYDROLASE, NUDC SUBFAMILY"/>
    <property type="match status" value="1"/>
</dbReference>